<keyword evidence="3" id="KW-1185">Reference proteome</keyword>
<evidence type="ECO:0000313" key="3">
    <source>
        <dbReference type="Proteomes" id="UP001617213"/>
    </source>
</evidence>
<feature type="domain" description="C2H2-type" evidence="1">
    <location>
        <begin position="86"/>
        <end position="108"/>
    </location>
</feature>
<dbReference type="EMBL" id="JBIUWZ010000043">
    <property type="protein sequence ID" value="MFJ2680938.1"/>
    <property type="molecule type" value="Genomic_DNA"/>
</dbReference>
<name>A0ABW8E8G1_9PSED</name>
<dbReference type="RefSeq" id="WP_401383516.1">
    <property type="nucleotide sequence ID" value="NZ_JBIUWZ010000043.1"/>
</dbReference>
<dbReference type="InterPro" id="IPR013087">
    <property type="entry name" value="Znf_C2H2_type"/>
</dbReference>
<organism evidence="2 3">
    <name type="scientific">Pseudomonas sivasensis</name>
    <dbReference type="NCBI Taxonomy" id="1880678"/>
    <lineage>
        <taxon>Bacteria</taxon>
        <taxon>Pseudomonadati</taxon>
        <taxon>Pseudomonadota</taxon>
        <taxon>Gammaproteobacteria</taxon>
        <taxon>Pseudomonadales</taxon>
        <taxon>Pseudomonadaceae</taxon>
        <taxon>Pseudomonas</taxon>
    </lineage>
</organism>
<gene>
    <name evidence="2" type="ORF">ACIOWJ_22955</name>
</gene>
<evidence type="ECO:0000259" key="1">
    <source>
        <dbReference type="PROSITE" id="PS00028"/>
    </source>
</evidence>
<accession>A0ABW8E8G1</accession>
<reference evidence="2 3" key="1">
    <citation type="submission" date="2024-10" db="EMBL/GenBank/DDBJ databases">
        <title>The Natural Products Discovery Center: Release of the First 8490 Sequenced Strains for Exploring Actinobacteria Biosynthetic Diversity.</title>
        <authorList>
            <person name="Kalkreuter E."/>
            <person name="Kautsar S.A."/>
            <person name="Yang D."/>
            <person name="Bader C.D."/>
            <person name="Teijaro C.N."/>
            <person name="Fluegel L."/>
            <person name="Davis C.M."/>
            <person name="Simpson J.R."/>
            <person name="Lauterbach L."/>
            <person name="Steele A.D."/>
            <person name="Gui C."/>
            <person name="Meng S."/>
            <person name="Li G."/>
            <person name="Viehrig K."/>
            <person name="Ye F."/>
            <person name="Su P."/>
            <person name="Kiefer A.F."/>
            <person name="Nichols A."/>
            <person name="Cepeda A.J."/>
            <person name="Yan W."/>
            <person name="Fan B."/>
            <person name="Jiang Y."/>
            <person name="Adhikari A."/>
            <person name="Zheng C.-J."/>
            <person name="Schuster L."/>
            <person name="Cowan T.M."/>
            <person name="Smanski M.J."/>
            <person name="Chevrette M.G."/>
            <person name="De Carvalho L.P.S."/>
            <person name="Shen B."/>
        </authorList>
    </citation>
    <scope>NUCLEOTIDE SEQUENCE [LARGE SCALE GENOMIC DNA]</scope>
    <source>
        <strain evidence="2 3">NPDC087581</strain>
    </source>
</reference>
<evidence type="ECO:0000313" key="2">
    <source>
        <dbReference type="EMBL" id="MFJ2680938.1"/>
    </source>
</evidence>
<sequence>MPKKVYRCGDCGDVHDLHWDAERCCMPTPMEGWVCPICDEVCDEEEVAERCCASVSPEGELVTCPNCLRDHDEVAHQAEVQVAGHCSVCKPAFSVDEDFKIHDIVAEHAHEHAMKLAGW</sequence>
<proteinExistence type="predicted"/>
<dbReference type="Proteomes" id="UP001617213">
    <property type="component" value="Unassembled WGS sequence"/>
</dbReference>
<protein>
    <recommendedName>
        <fullName evidence="1">C2H2-type domain-containing protein</fullName>
    </recommendedName>
</protein>
<dbReference type="PROSITE" id="PS00028">
    <property type="entry name" value="ZINC_FINGER_C2H2_1"/>
    <property type="match status" value="1"/>
</dbReference>
<comment type="caution">
    <text evidence="2">The sequence shown here is derived from an EMBL/GenBank/DDBJ whole genome shotgun (WGS) entry which is preliminary data.</text>
</comment>